<evidence type="ECO:0000313" key="1">
    <source>
        <dbReference type="EMBL" id="CAE7012827.1"/>
    </source>
</evidence>
<dbReference type="EMBL" id="HG992978">
    <property type="protein sequence ID" value="CAE7012827.1"/>
    <property type="molecule type" value="Genomic_DNA"/>
</dbReference>
<dbReference type="Proteomes" id="UP000472372">
    <property type="component" value="Chromosome 2"/>
</dbReference>
<reference evidence="1" key="1">
    <citation type="submission" date="2021-02" db="EMBL/GenBank/DDBJ databases">
        <authorList>
            <person name="Syme A R."/>
            <person name="Syme A R."/>
            <person name="Moolhuijzen P."/>
        </authorList>
    </citation>
    <scope>NUCLEOTIDE SEQUENCE</scope>
    <source>
        <strain evidence="1">W1-1</strain>
    </source>
</reference>
<sequence>MQIPAIVLLFVATVSASSCYNEFEKFLPSKGELLEGNTKNIHWSYCPYKNGCCSDNTVFYGCKNFCKAGSSCTIANGQTTC</sequence>
<proteinExistence type="predicted"/>
<organism evidence="1 2">
    <name type="scientific">Pyrenophora teres f. teres</name>
    <dbReference type="NCBI Taxonomy" id="97479"/>
    <lineage>
        <taxon>Eukaryota</taxon>
        <taxon>Fungi</taxon>
        <taxon>Dikarya</taxon>
        <taxon>Ascomycota</taxon>
        <taxon>Pezizomycotina</taxon>
        <taxon>Dothideomycetes</taxon>
        <taxon>Pleosporomycetidae</taxon>
        <taxon>Pleosporales</taxon>
        <taxon>Pleosporineae</taxon>
        <taxon>Pleosporaceae</taxon>
        <taxon>Pyrenophora</taxon>
    </lineage>
</organism>
<dbReference type="AlphaFoldDB" id="A0A6S6VK19"/>
<accession>A0A6S6VK19</accession>
<protein>
    <submittedName>
        <fullName evidence="1">Uncharacterized protein</fullName>
    </submittedName>
</protein>
<gene>
    <name evidence="1" type="ORF">PTTW11_02411</name>
</gene>
<name>A0A6S6VK19_9PLEO</name>
<evidence type="ECO:0000313" key="2">
    <source>
        <dbReference type="Proteomes" id="UP000472372"/>
    </source>
</evidence>